<organism evidence="1 2">
    <name type="scientific">Setaria viridis</name>
    <name type="common">Green bristlegrass</name>
    <name type="synonym">Setaria italica subsp. viridis</name>
    <dbReference type="NCBI Taxonomy" id="4556"/>
    <lineage>
        <taxon>Eukaryota</taxon>
        <taxon>Viridiplantae</taxon>
        <taxon>Streptophyta</taxon>
        <taxon>Embryophyta</taxon>
        <taxon>Tracheophyta</taxon>
        <taxon>Spermatophyta</taxon>
        <taxon>Magnoliopsida</taxon>
        <taxon>Liliopsida</taxon>
        <taxon>Poales</taxon>
        <taxon>Poaceae</taxon>
        <taxon>PACMAD clade</taxon>
        <taxon>Panicoideae</taxon>
        <taxon>Panicodae</taxon>
        <taxon>Paniceae</taxon>
        <taxon>Cenchrinae</taxon>
        <taxon>Setaria</taxon>
    </lineage>
</organism>
<dbReference type="AlphaFoldDB" id="A0A4U6UI87"/>
<keyword evidence="2" id="KW-1185">Reference proteome</keyword>
<sequence>MQPDKPVLYRWSTPKFPSLPMLSGITPVMEVLSRLRTCRPARLPIEEGILPDIPVSSKRRTCSVVGRFPISLGTCPVKPALLSRVNCWSWLQFDSEAMNSHPASSSACSLLLYRYRPCRAWSLPSVGGTYPVSLFEESKINCRLVRLENEAGMGPVNWFLEKSRILMPGNLLPKSAGIPPWNMFP</sequence>
<dbReference type="EMBL" id="CM016556">
    <property type="protein sequence ID" value="TKW13489.1"/>
    <property type="molecule type" value="Genomic_DNA"/>
</dbReference>
<gene>
    <name evidence="1" type="ORF">SEVIR_5G104001v2</name>
</gene>
<proteinExistence type="predicted"/>
<name>A0A4U6UI87_SETVI</name>
<evidence type="ECO:0000313" key="1">
    <source>
        <dbReference type="EMBL" id="TKW13489.1"/>
    </source>
</evidence>
<dbReference type="OMA" id="KPNCLER"/>
<dbReference type="Gramene" id="TKW13489">
    <property type="protein sequence ID" value="TKW13489"/>
    <property type="gene ID" value="SEVIR_5G104001v2"/>
</dbReference>
<dbReference type="Proteomes" id="UP000298652">
    <property type="component" value="Chromosome 5"/>
</dbReference>
<protein>
    <submittedName>
        <fullName evidence="1">Uncharacterized protein</fullName>
    </submittedName>
</protein>
<evidence type="ECO:0000313" key="2">
    <source>
        <dbReference type="Proteomes" id="UP000298652"/>
    </source>
</evidence>
<reference evidence="1" key="1">
    <citation type="submission" date="2019-03" db="EMBL/GenBank/DDBJ databases">
        <title>WGS assembly of Setaria viridis.</title>
        <authorList>
            <person name="Huang P."/>
            <person name="Jenkins J."/>
            <person name="Grimwood J."/>
            <person name="Barry K."/>
            <person name="Healey A."/>
            <person name="Mamidi S."/>
            <person name="Sreedasyam A."/>
            <person name="Shu S."/>
            <person name="Feldman M."/>
            <person name="Wu J."/>
            <person name="Yu Y."/>
            <person name="Chen C."/>
            <person name="Johnson J."/>
            <person name="Rokhsar D."/>
            <person name="Baxter I."/>
            <person name="Schmutz J."/>
            <person name="Brutnell T."/>
            <person name="Kellogg E."/>
        </authorList>
    </citation>
    <scope>NUCLEOTIDE SEQUENCE [LARGE SCALE GENOMIC DNA]</scope>
</reference>
<accession>A0A4U6UI87</accession>